<dbReference type="InterPro" id="IPR003508">
    <property type="entry name" value="CIDE-N_dom"/>
</dbReference>
<dbReference type="AlphaFoldDB" id="A0AAN8ZYB6"/>
<keyword evidence="1" id="KW-0053">Apoptosis</keyword>
<proteinExistence type="predicted"/>
<comment type="caution">
    <text evidence="4">The sequence shown here is derived from an EMBL/GenBank/DDBJ whole genome shotgun (WGS) entry which is preliminary data.</text>
</comment>
<evidence type="ECO:0000313" key="5">
    <source>
        <dbReference type="Proteomes" id="UP001381693"/>
    </source>
</evidence>
<protein>
    <recommendedName>
        <fullName evidence="6">DNAation factor subunit beta</fullName>
    </recommendedName>
</protein>
<evidence type="ECO:0008006" key="6">
    <source>
        <dbReference type="Google" id="ProtNLM"/>
    </source>
</evidence>
<dbReference type="PANTHER" id="PTHR13067:SF2">
    <property type="entry name" value="CASPASE-ACTIVATED DNASE"/>
    <property type="match status" value="1"/>
</dbReference>
<dbReference type="Pfam" id="PF09230">
    <property type="entry name" value="DFF40"/>
    <property type="match status" value="1"/>
</dbReference>
<dbReference type="InterPro" id="IPR015311">
    <property type="entry name" value="DFF40_C"/>
</dbReference>
<dbReference type="SUPFAM" id="SSF54060">
    <property type="entry name" value="His-Me finger endonucleases"/>
    <property type="match status" value="1"/>
</dbReference>
<dbReference type="GO" id="GO:0016787">
    <property type="term" value="F:hydrolase activity"/>
    <property type="evidence" value="ECO:0007669"/>
    <property type="project" value="InterPro"/>
</dbReference>
<dbReference type="GO" id="GO:0005737">
    <property type="term" value="C:cytoplasm"/>
    <property type="evidence" value="ECO:0007669"/>
    <property type="project" value="InterPro"/>
</dbReference>
<organism evidence="4 5">
    <name type="scientific">Halocaridina rubra</name>
    <name type="common">Hawaiian red shrimp</name>
    <dbReference type="NCBI Taxonomy" id="373956"/>
    <lineage>
        <taxon>Eukaryota</taxon>
        <taxon>Metazoa</taxon>
        <taxon>Ecdysozoa</taxon>
        <taxon>Arthropoda</taxon>
        <taxon>Crustacea</taxon>
        <taxon>Multicrustacea</taxon>
        <taxon>Malacostraca</taxon>
        <taxon>Eumalacostraca</taxon>
        <taxon>Eucarida</taxon>
        <taxon>Decapoda</taxon>
        <taxon>Pleocyemata</taxon>
        <taxon>Caridea</taxon>
        <taxon>Atyoidea</taxon>
        <taxon>Atyidae</taxon>
        <taxon>Halocaridina</taxon>
    </lineage>
</organism>
<dbReference type="GO" id="GO:0004520">
    <property type="term" value="F:DNA endonuclease activity"/>
    <property type="evidence" value="ECO:0007669"/>
    <property type="project" value="InterPro"/>
</dbReference>
<evidence type="ECO:0000259" key="2">
    <source>
        <dbReference type="Pfam" id="PF02017"/>
    </source>
</evidence>
<dbReference type="GO" id="GO:0005634">
    <property type="term" value="C:nucleus"/>
    <property type="evidence" value="ECO:0007669"/>
    <property type="project" value="InterPro"/>
</dbReference>
<evidence type="ECO:0000256" key="1">
    <source>
        <dbReference type="ARBA" id="ARBA00022703"/>
    </source>
</evidence>
<evidence type="ECO:0000259" key="3">
    <source>
        <dbReference type="Pfam" id="PF09230"/>
    </source>
</evidence>
<dbReference type="SUPFAM" id="SSF54277">
    <property type="entry name" value="CAD &amp; PB1 domains"/>
    <property type="match status" value="1"/>
</dbReference>
<keyword evidence="5" id="KW-1185">Reference proteome</keyword>
<evidence type="ECO:0000313" key="4">
    <source>
        <dbReference type="EMBL" id="KAK7065335.1"/>
    </source>
</evidence>
<dbReference type="Gene3D" id="3.10.20.10">
    <property type="match status" value="1"/>
</dbReference>
<sequence length="396" mass="45385">MSDKVTYFIVVGPDRRKKVGLVFTTYKEFIEKCSSKFTINAEDVCLTLEDETEVDEEFFEVLESGRELRIKCRRTEKGIHHLHLLAEFLHQCLTKQPSVYNKVMQCLRDPDQSPAVLDLLAQIAKSASASPYRDDAEWFKGLNTKFRTKEAVMRNSAETRIRGYLDMAKKSLLVGTPQLPESPCKKAIDYFKGRLSECKYNANYFDRSAPSGRLCDKDGLFECEGPYNREECDGSSFHLINPYATREARIIFSTWNLDHVIEKSRTILPTLREALEKSEFSDINLDYFYELLFLHKNTKCGNLKLVHIACHDKKLHENTCDSSKVFRSKTTTTTTSNSIDVIDSSLVIHSSSNISRSKRKLSTAAQSEGMTKRPRLFENGTLHKRNSLRSKLKKKA</sequence>
<reference evidence="4 5" key="1">
    <citation type="submission" date="2023-11" db="EMBL/GenBank/DDBJ databases">
        <title>Halocaridina rubra genome assembly.</title>
        <authorList>
            <person name="Smith C."/>
        </authorList>
    </citation>
    <scope>NUCLEOTIDE SEQUENCE [LARGE SCALE GENOMIC DNA]</scope>
    <source>
        <strain evidence="4">EP-1</strain>
        <tissue evidence="4">Whole</tissue>
    </source>
</reference>
<gene>
    <name evidence="4" type="ORF">SK128_021848</name>
</gene>
<dbReference type="EMBL" id="JAXCGZ010020811">
    <property type="protein sequence ID" value="KAK7065335.1"/>
    <property type="molecule type" value="Genomic_DNA"/>
</dbReference>
<dbReference type="Pfam" id="PF02017">
    <property type="entry name" value="CIDE-N"/>
    <property type="match status" value="1"/>
</dbReference>
<name>A0AAN8ZYB6_HALRR</name>
<dbReference type="PANTHER" id="PTHR13067">
    <property type="entry name" value="CASPASE-ACTIVATED DNASE"/>
    <property type="match status" value="1"/>
</dbReference>
<feature type="domain" description="DNA fragmentation factor 40 C-terminal" evidence="3">
    <location>
        <begin position="108"/>
        <end position="326"/>
    </location>
</feature>
<dbReference type="Proteomes" id="UP001381693">
    <property type="component" value="Unassembled WGS sequence"/>
</dbReference>
<feature type="domain" description="CIDE-N" evidence="2">
    <location>
        <begin position="9"/>
        <end position="65"/>
    </location>
</feature>
<dbReference type="GO" id="GO:0006309">
    <property type="term" value="P:apoptotic DNA fragmentation"/>
    <property type="evidence" value="ECO:0007669"/>
    <property type="project" value="InterPro"/>
</dbReference>
<dbReference type="InterPro" id="IPR044925">
    <property type="entry name" value="His-Me_finger_sf"/>
</dbReference>
<accession>A0AAN8ZYB6</accession>
<dbReference type="InterPro" id="IPR039729">
    <property type="entry name" value="DFF40"/>
</dbReference>